<keyword evidence="4" id="KW-1185">Reference proteome</keyword>
<dbReference type="SUPFAM" id="SSF55347">
    <property type="entry name" value="Glyceraldehyde-3-phosphate dehydrogenase-like, C-terminal domain"/>
    <property type="match status" value="1"/>
</dbReference>
<dbReference type="InterPro" id="IPR036291">
    <property type="entry name" value="NAD(P)-bd_dom_sf"/>
</dbReference>
<dbReference type="Pfam" id="PF22725">
    <property type="entry name" value="GFO_IDH_MocA_C3"/>
    <property type="match status" value="1"/>
</dbReference>
<evidence type="ECO:0000259" key="1">
    <source>
        <dbReference type="Pfam" id="PF01408"/>
    </source>
</evidence>
<evidence type="ECO:0000313" key="4">
    <source>
        <dbReference type="Proteomes" id="UP000002964"/>
    </source>
</evidence>
<protein>
    <submittedName>
        <fullName evidence="3">Putative dehydrogenase</fullName>
    </submittedName>
</protein>
<evidence type="ECO:0000259" key="2">
    <source>
        <dbReference type="Pfam" id="PF22725"/>
    </source>
</evidence>
<dbReference type="OrthoDB" id="9774191at2"/>
<gene>
    <name evidence="3" type="ORF">Thi970DRAFT_03815</name>
</gene>
<proteinExistence type="predicted"/>
<organism evidence="3 4">
    <name type="scientific">Thiorhodovibrio frisius</name>
    <dbReference type="NCBI Taxonomy" id="631362"/>
    <lineage>
        <taxon>Bacteria</taxon>
        <taxon>Pseudomonadati</taxon>
        <taxon>Pseudomonadota</taxon>
        <taxon>Gammaproteobacteria</taxon>
        <taxon>Chromatiales</taxon>
        <taxon>Chromatiaceae</taxon>
        <taxon>Thiorhodovibrio</taxon>
    </lineage>
</organism>
<accession>H8Z4D6</accession>
<reference evidence="4" key="1">
    <citation type="submission" date="2011-06" db="EMBL/GenBank/DDBJ databases">
        <authorList>
            <consortium name="US DOE Joint Genome Institute (JGI-PGF)"/>
            <person name="Lucas S."/>
            <person name="Han J."/>
            <person name="Lapidus A."/>
            <person name="Cheng J.-F."/>
            <person name="Goodwin L."/>
            <person name="Pitluck S."/>
            <person name="Peters L."/>
            <person name="Land M.L."/>
            <person name="Hauser L."/>
            <person name="Vogl K."/>
            <person name="Liu Z."/>
            <person name="Overmann J."/>
            <person name="Frigaard N.-U."/>
            <person name="Bryant D.A."/>
            <person name="Woyke T.J."/>
        </authorList>
    </citation>
    <scope>NUCLEOTIDE SEQUENCE [LARGE SCALE GENOMIC DNA]</scope>
    <source>
        <strain evidence="4">970</strain>
    </source>
</reference>
<dbReference type="AlphaFoldDB" id="H8Z4D6"/>
<evidence type="ECO:0000313" key="3">
    <source>
        <dbReference type="EMBL" id="EIC20193.1"/>
    </source>
</evidence>
<dbReference type="Gene3D" id="3.40.50.720">
    <property type="entry name" value="NAD(P)-binding Rossmann-like Domain"/>
    <property type="match status" value="1"/>
</dbReference>
<dbReference type="Gene3D" id="3.30.360.10">
    <property type="entry name" value="Dihydrodipicolinate Reductase, domain 2"/>
    <property type="match status" value="1"/>
</dbReference>
<dbReference type="InterPro" id="IPR000683">
    <property type="entry name" value="Gfo/Idh/MocA-like_OxRdtase_N"/>
</dbReference>
<sequence length="357" mass="39542">MTESRTKAYRLALIGLGRVAWLLERDPLRTKPCTHLGAWLERDDVELVGACDTDPERRAAFAEFFPEVPLYDDYQEMLEQERPELLSICAYATERCEMVLAATEGGVRGIWCEKAMATSLEEADRMARALDASGTQMIVAFTRRWSPAYATVRDWLAAGRIGAFESVNVHFASNLLHTGTHAFDVLRLWCGEPTAVRAWLDDDSGLAEQSGYRFDGQDIVEDLGGLVVIEFPDGVRATVQGRDKGYFRFEFELLGSRGMIRLGNDQRQLWLPGSSMHFAGFMELCEAEFPEPAPFNTWRSAAENLIAAVEGRAESACGIRDGREALAIALAAHVSHRQGGAPVAPAEVPTDLRVPSR</sequence>
<dbReference type="eggNOG" id="COG0673">
    <property type="taxonomic scope" value="Bacteria"/>
</dbReference>
<dbReference type="GO" id="GO:0000166">
    <property type="term" value="F:nucleotide binding"/>
    <property type="evidence" value="ECO:0007669"/>
    <property type="project" value="InterPro"/>
</dbReference>
<feature type="domain" description="Gfo/Idh/MocA-like oxidoreductase N-terminal" evidence="1">
    <location>
        <begin position="34"/>
        <end position="141"/>
    </location>
</feature>
<dbReference type="SUPFAM" id="SSF51735">
    <property type="entry name" value="NAD(P)-binding Rossmann-fold domains"/>
    <property type="match status" value="1"/>
</dbReference>
<name>H8Z4D6_9GAMM</name>
<dbReference type="InterPro" id="IPR055170">
    <property type="entry name" value="GFO_IDH_MocA-like_dom"/>
</dbReference>
<dbReference type="InterPro" id="IPR051317">
    <property type="entry name" value="Gfo/Idh/MocA_oxidoreduct"/>
</dbReference>
<dbReference type="PANTHER" id="PTHR43708:SF8">
    <property type="entry name" value="OXIDOREDUCTASE"/>
    <property type="match status" value="1"/>
</dbReference>
<dbReference type="Pfam" id="PF01408">
    <property type="entry name" value="GFO_IDH_MocA"/>
    <property type="match status" value="1"/>
</dbReference>
<dbReference type="STRING" id="631362.Thi970DRAFT_03815"/>
<dbReference type="RefSeq" id="WP_009150596.1">
    <property type="nucleotide sequence ID" value="NZ_CP121471.1"/>
</dbReference>
<dbReference type="HOGENOM" id="CLU_023194_1_4_6"/>
<feature type="domain" description="GFO/IDH/MocA-like oxidoreductase" evidence="2">
    <location>
        <begin position="152"/>
        <end position="261"/>
    </location>
</feature>
<dbReference type="EMBL" id="JH603170">
    <property type="protein sequence ID" value="EIC20193.1"/>
    <property type="molecule type" value="Genomic_DNA"/>
</dbReference>
<dbReference type="PANTHER" id="PTHR43708">
    <property type="entry name" value="CONSERVED EXPRESSED OXIDOREDUCTASE (EUROFUNG)"/>
    <property type="match status" value="1"/>
</dbReference>
<reference evidence="3 4" key="2">
    <citation type="submission" date="2011-11" db="EMBL/GenBank/DDBJ databases">
        <authorList>
            <consortium name="US DOE Joint Genome Institute"/>
            <person name="Lucas S."/>
            <person name="Han J."/>
            <person name="Lapidus A."/>
            <person name="Cheng J.-F."/>
            <person name="Goodwin L."/>
            <person name="Pitluck S."/>
            <person name="Peters L."/>
            <person name="Ovchinnikova G."/>
            <person name="Zhang X."/>
            <person name="Detter J.C."/>
            <person name="Han C."/>
            <person name="Tapia R."/>
            <person name="Land M."/>
            <person name="Hauser L."/>
            <person name="Kyrpides N."/>
            <person name="Ivanova N."/>
            <person name="Pagani I."/>
            <person name="Vogl K."/>
            <person name="Liu Z."/>
            <person name="Overmann J."/>
            <person name="Frigaard N.-U."/>
            <person name="Bryant D."/>
            <person name="Woyke T."/>
        </authorList>
    </citation>
    <scope>NUCLEOTIDE SEQUENCE [LARGE SCALE GENOMIC DNA]</scope>
    <source>
        <strain evidence="3 4">970</strain>
    </source>
</reference>
<dbReference type="Proteomes" id="UP000002964">
    <property type="component" value="Unassembled WGS sequence"/>
</dbReference>